<keyword evidence="3" id="KW-0808">Transferase</keyword>
<keyword evidence="9" id="KW-1185">Reference proteome</keyword>
<evidence type="ECO:0000259" key="7">
    <source>
        <dbReference type="Pfam" id="PF04613"/>
    </source>
</evidence>
<dbReference type="InterPro" id="IPR020573">
    <property type="entry name" value="UDP_GlcNAc_AcTrfase_non-rep"/>
</dbReference>
<dbReference type="RefSeq" id="WP_340604082.1">
    <property type="nucleotide sequence ID" value="NZ_JBBMXV010000003.1"/>
</dbReference>
<keyword evidence="6" id="KW-0012">Acyltransferase</keyword>
<evidence type="ECO:0000256" key="4">
    <source>
        <dbReference type="ARBA" id="ARBA00022737"/>
    </source>
</evidence>
<keyword evidence="2" id="KW-0441">Lipid A biosynthesis</keyword>
<dbReference type="Gene3D" id="3.40.1390.10">
    <property type="entry name" value="MurE/MurF, N-terminal domain"/>
    <property type="match status" value="1"/>
</dbReference>
<dbReference type="AlphaFoldDB" id="A0ABD5V3Z7"/>
<dbReference type="PANTHER" id="PTHR43378:SF2">
    <property type="entry name" value="UDP-3-O-ACYLGLUCOSAMINE N-ACYLTRANSFERASE 1, MITOCHONDRIAL-RELATED"/>
    <property type="match status" value="1"/>
</dbReference>
<organism evidence="8 9">
    <name type="scientific">Halalkalicoccus tibetensis</name>
    <dbReference type="NCBI Taxonomy" id="175632"/>
    <lineage>
        <taxon>Archaea</taxon>
        <taxon>Methanobacteriati</taxon>
        <taxon>Methanobacteriota</taxon>
        <taxon>Stenosarchaea group</taxon>
        <taxon>Halobacteria</taxon>
        <taxon>Halobacteriales</taxon>
        <taxon>Halococcaceae</taxon>
        <taxon>Halalkalicoccus</taxon>
    </lineage>
</organism>
<keyword evidence="1" id="KW-0444">Lipid biosynthesis</keyword>
<comment type="caution">
    <text evidence="8">The sequence shown here is derived from an EMBL/GenBank/DDBJ whole genome shotgun (WGS) entry which is preliminary data.</text>
</comment>
<gene>
    <name evidence="8" type="ORF">ACFQGH_10185</name>
</gene>
<dbReference type="InterPro" id="IPR001451">
    <property type="entry name" value="Hexapep"/>
</dbReference>
<keyword evidence="4" id="KW-0677">Repeat</keyword>
<dbReference type="InterPro" id="IPR007691">
    <property type="entry name" value="LpxD"/>
</dbReference>
<dbReference type="GO" id="GO:0016746">
    <property type="term" value="F:acyltransferase activity"/>
    <property type="evidence" value="ECO:0007669"/>
    <property type="project" value="UniProtKB-KW"/>
</dbReference>
<evidence type="ECO:0000256" key="2">
    <source>
        <dbReference type="ARBA" id="ARBA00022556"/>
    </source>
</evidence>
<dbReference type="GO" id="GO:0009245">
    <property type="term" value="P:lipid A biosynthetic process"/>
    <property type="evidence" value="ECO:0007669"/>
    <property type="project" value="UniProtKB-KW"/>
</dbReference>
<evidence type="ECO:0000256" key="3">
    <source>
        <dbReference type="ARBA" id="ARBA00022679"/>
    </source>
</evidence>
<keyword evidence="5" id="KW-0443">Lipid metabolism</keyword>
<dbReference type="InterPro" id="IPR011004">
    <property type="entry name" value="Trimer_LpxA-like_sf"/>
</dbReference>
<reference evidence="8 9" key="1">
    <citation type="journal article" date="2019" name="Int. J. Syst. Evol. Microbiol.">
        <title>The Global Catalogue of Microorganisms (GCM) 10K type strain sequencing project: providing services to taxonomists for standard genome sequencing and annotation.</title>
        <authorList>
            <consortium name="The Broad Institute Genomics Platform"/>
            <consortium name="The Broad Institute Genome Sequencing Center for Infectious Disease"/>
            <person name="Wu L."/>
            <person name="Ma J."/>
        </authorList>
    </citation>
    <scope>NUCLEOTIDE SEQUENCE [LARGE SCALE GENOMIC DNA]</scope>
    <source>
        <strain evidence="8 9">CGMCC 1.3240</strain>
    </source>
</reference>
<evidence type="ECO:0000256" key="6">
    <source>
        <dbReference type="ARBA" id="ARBA00023315"/>
    </source>
</evidence>
<dbReference type="Proteomes" id="UP001596312">
    <property type="component" value="Unassembled WGS sequence"/>
</dbReference>
<dbReference type="SUPFAM" id="SSF51161">
    <property type="entry name" value="Trimeric LpxA-like enzymes"/>
    <property type="match status" value="1"/>
</dbReference>
<evidence type="ECO:0000256" key="1">
    <source>
        <dbReference type="ARBA" id="ARBA00022516"/>
    </source>
</evidence>
<dbReference type="PANTHER" id="PTHR43378">
    <property type="entry name" value="UDP-3-O-ACYLGLUCOSAMINE N-ACYLTRANSFERASE"/>
    <property type="match status" value="1"/>
</dbReference>
<dbReference type="GO" id="GO:0016020">
    <property type="term" value="C:membrane"/>
    <property type="evidence" value="ECO:0007669"/>
    <property type="project" value="GOC"/>
</dbReference>
<accession>A0ABD5V3Z7</accession>
<name>A0ABD5V3Z7_9EURY</name>
<feature type="domain" description="UDP-3-O-[3-hydroxymyristoyl] glucosamine N-acyltransferase non-repeat region" evidence="7">
    <location>
        <begin position="22"/>
        <end position="85"/>
    </location>
</feature>
<proteinExistence type="predicted"/>
<sequence>MTLTSTEIAEFVGAEHVGPEAMVTGVDALDSAGPDDLAFCIYDDPAYLRASDAGVVLCPPGLEPADDRTLVPTADPKLDFVKAANEFFVERPAETQVHPTAVVEEGATIGERTRIGPQVHVKDCVEVGDDCTVRAGAVLGSEGFGFAREPAGRLHRQIHQGRVIIEDDVEIGPNTSIDRAVFDETVVERGAKLSGQVHLAHQARIGRETTVAYGSGFAGGSAVGERATIHPHVSVATDVTVGDGAEVGMNAGVLSDVPDDTTVVGTPARPIQDQ</sequence>
<dbReference type="Pfam" id="PF00132">
    <property type="entry name" value="Hexapep"/>
    <property type="match status" value="1"/>
</dbReference>
<dbReference type="EMBL" id="JBHSXQ010000003">
    <property type="protein sequence ID" value="MFC6905561.1"/>
    <property type="molecule type" value="Genomic_DNA"/>
</dbReference>
<evidence type="ECO:0000313" key="8">
    <source>
        <dbReference type="EMBL" id="MFC6905561.1"/>
    </source>
</evidence>
<dbReference type="CDD" id="cd03352">
    <property type="entry name" value="LbH_LpxD"/>
    <property type="match status" value="1"/>
</dbReference>
<evidence type="ECO:0000256" key="5">
    <source>
        <dbReference type="ARBA" id="ARBA00023098"/>
    </source>
</evidence>
<evidence type="ECO:0000313" key="9">
    <source>
        <dbReference type="Proteomes" id="UP001596312"/>
    </source>
</evidence>
<protein>
    <submittedName>
        <fullName evidence="8">LpxD N-terminal domain-containing protein</fullName>
    </submittedName>
</protein>
<dbReference type="Gene3D" id="2.160.10.10">
    <property type="entry name" value="Hexapeptide repeat proteins"/>
    <property type="match status" value="1"/>
</dbReference>
<dbReference type="Pfam" id="PF04613">
    <property type="entry name" value="LpxD"/>
    <property type="match status" value="1"/>
</dbReference>